<evidence type="ECO:0000259" key="2">
    <source>
        <dbReference type="Pfam" id="PF23598"/>
    </source>
</evidence>
<dbReference type="AlphaFoldDB" id="A0A3S3MIB3"/>
<dbReference type="EMBL" id="QPKB01000005">
    <property type="protein sequence ID" value="RWR84283.1"/>
    <property type="molecule type" value="Genomic_DNA"/>
</dbReference>
<gene>
    <name evidence="3" type="ORF">CKAN_01308000</name>
</gene>
<dbReference type="PANTHER" id="PTHR23155:SF1228">
    <property type="entry name" value="NB-ARC DOMAIN CONTAINING PROTEIN, EXPRESSED"/>
    <property type="match status" value="1"/>
</dbReference>
<evidence type="ECO:0000256" key="1">
    <source>
        <dbReference type="ARBA" id="ARBA00022737"/>
    </source>
</evidence>
<organism evidence="3 4">
    <name type="scientific">Cinnamomum micranthum f. kanehirae</name>
    <dbReference type="NCBI Taxonomy" id="337451"/>
    <lineage>
        <taxon>Eukaryota</taxon>
        <taxon>Viridiplantae</taxon>
        <taxon>Streptophyta</taxon>
        <taxon>Embryophyta</taxon>
        <taxon>Tracheophyta</taxon>
        <taxon>Spermatophyta</taxon>
        <taxon>Magnoliopsida</taxon>
        <taxon>Magnoliidae</taxon>
        <taxon>Laurales</taxon>
        <taxon>Lauraceae</taxon>
        <taxon>Cinnamomum</taxon>
    </lineage>
</organism>
<dbReference type="GO" id="GO:0098542">
    <property type="term" value="P:defense response to other organism"/>
    <property type="evidence" value="ECO:0007669"/>
    <property type="project" value="TreeGrafter"/>
</dbReference>
<dbReference type="Proteomes" id="UP000283530">
    <property type="component" value="Unassembled WGS sequence"/>
</dbReference>
<proteinExistence type="predicted"/>
<dbReference type="InterPro" id="IPR055414">
    <property type="entry name" value="LRR_R13L4/SHOC2-like"/>
</dbReference>
<comment type="caution">
    <text evidence="3">The sequence shown here is derived from an EMBL/GenBank/DDBJ whole genome shotgun (WGS) entry which is preliminary data.</text>
</comment>
<dbReference type="Pfam" id="PF23598">
    <property type="entry name" value="LRR_14"/>
    <property type="match status" value="1"/>
</dbReference>
<evidence type="ECO:0000313" key="4">
    <source>
        <dbReference type="Proteomes" id="UP000283530"/>
    </source>
</evidence>
<sequence>MIQVASRKSNGSVGKCCIHDLLRDLSISEARQNNFFTIHNDRGTSSSSTSVRLLALHCNVGGYENRNRSTVTLRSILSFLGHEVDWEKLHSTCGKQLRVVDALDRPSDRDDFPKEVTEFVLLRYLELGLRCGTLPNAICNLKQLRHLCTYGFDIDEHPQLNNLRMLQTLCLTAGHWINDGLGELTNLRKLGIDGDISSYHEALSSSIHKLWNLRSLKLFRGCSIPPFMPFTHHLHLYKMLLEGHIEKPLEIPPNLVKLTLMGYESKQDVISELKKPINVVVIPPRCIRRYCHLGRRMKQEMKRQMGAQTALHMSFWTVVSIVAGGFRAL</sequence>
<reference evidence="3 4" key="1">
    <citation type="journal article" date="2019" name="Nat. Plants">
        <title>Stout camphor tree genome fills gaps in understanding of flowering plant genome evolution.</title>
        <authorList>
            <person name="Chaw S.M."/>
            <person name="Liu Y.C."/>
            <person name="Wu Y.W."/>
            <person name="Wang H.Y."/>
            <person name="Lin C.I."/>
            <person name="Wu C.S."/>
            <person name="Ke H.M."/>
            <person name="Chang L.Y."/>
            <person name="Hsu C.Y."/>
            <person name="Yang H.T."/>
            <person name="Sudianto E."/>
            <person name="Hsu M.H."/>
            <person name="Wu K.P."/>
            <person name="Wang L.N."/>
            <person name="Leebens-Mack J.H."/>
            <person name="Tsai I.J."/>
        </authorList>
    </citation>
    <scope>NUCLEOTIDE SEQUENCE [LARGE SCALE GENOMIC DNA]</scope>
    <source>
        <strain evidence="4">cv. Chaw 1501</strain>
        <tissue evidence="3">Young leaves</tissue>
    </source>
</reference>
<evidence type="ECO:0000313" key="3">
    <source>
        <dbReference type="EMBL" id="RWR84283.1"/>
    </source>
</evidence>
<accession>A0A3S3MIB3</accession>
<name>A0A3S3MIB3_9MAGN</name>
<dbReference type="PANTHER" id="PTHR23155">
    <property type="entry name" value="DISEASE RESISTANCE PROTEIN RP"/>
    <property type="match status" value="1"/>
</dbReference>
<keyword evidence="1" id="KW-0677">Repeat</keyword>
<feature type="domain" description="Disease resistance R13L4/SHOC-2-like LRR" evidence="2">
    <location>
        <begin position="110"/>
        <end position="226"/>
    </location>
</feature>
<protein>
    <submittedName>
        <fullName evidence="3">Disease resistance protein</fullName>
    </submittedName>
</protein>
<dbReference type="InterPro" id="IPR032675">
    <property type="entry name" value="LRR_dom_sf"/>
</dbReference>
<dbReference type="InterPro" id="IPR044974">
    <property type="entry name" value="Disease_R_plants"/>
</dbReference>
<dbReference type="OrthoDB" id="7832001at2759"/>
<dbReference type="SUPFAM" id="SSF52047">
    <property type="entry name" value="RNI-like"/>
    <property type="match status" value="1"/>
</dbReference>
<keyword evidence="4" id="KW-1185">Reference proteome</keyword>
<dbReference type="Gene3D" id="3.80.10.10">
    <property type="entry name" value="Ribonuclease Inhibitor"/>
    <property type="match status" value="1"/>
</dbReference>